<sequence>MSDYDVHVTPLDPSSYNYDLGSFNRPLSSKSNEARIWFNRGLNWIYAFNHEEACICFEQAIAHDSTFAMGYWGIAYASGPNYNKEWGAFDEKDLKASWRKCHAISQRAKGCLSTTSAVEKALVDAIQHRFPVGHVPDDLAAPNVAFADAMREVHSRFGDDLDVIALYADALMATAPKKLFEAATGKPILSSPVFEVKDTLERGLRLPGGMAHPGLLHLYIHLMERSATPEAALVAADALRDLVPDGGHLRHMPSHIDVLVGDYRRAIASNTAATVADDKFLAHRGGQNFYSFYRLHNYHSLIYAAMLAGQSRVALAATSRMEATITEELLRIESPPMANWMEFFCAVRVHVLIRFGMWDDLKRLPLPQDQDLYCVTTAMTYYGKAIAHAATGAVAAADEQRALYRAAALRVPPTRLDFPNRIVDILQVATAMLDGEIAYRCGEYDEAFGRLRDAIAAEDALLYTEPWGWMVPARHAYGALALEQGRVEEAARAYAEDLGVDEALTRAHQHPNNVWALHGYHECLVRMGRKAEARMVEQQLKVAAATADVEVRSSCFCRVGERGVEGCCS</sequence>
<evidence type="ECO:0000313" key="1">
    <source>
        <dbReference type="EMBL" id="KAB2571445.1"/>
    </source>
</evidence>
<dbReference type="SUPFAM" id="SSF48452">
    <property type="entry name" value="TPR-like"/>
    <property type="match status" value="1"/>
</dbReference>
<dbReference type="OrthoDB" id="414774at2759"/>
<dbReference type="Gene3D" id="1.25.40.10">
    <property type="entry name" value="Tetratricopeptide repeat domain"/>
    <property type="match status" value="1"/>
</dbReference>
<keyword evidence="2" id="KW-1185">Reference proteome</keyword>
<name>A0A5N5D195_9PEZI</name>
<reference evidence="1 2" key="1">
    <citation type="journal article" date="2019" name="Sci. Rep.">
        <title>A multi-omics analysis of the grapevine pathogen Lasiodiplodia theobromae reveals that temperature affects the expression of virulence- and pathogenicity-related genes.</title>
        <authorList>
            <person name="Felix C."/>
            <person name="Meneses R."/>
            <person name="Goncalves M.F.M."/>
            <person name="Tilleman L."/>
            <person name="Duarte A.S."/>
            <person name="Jorrin-Novo J.V."/>
            <person name="Van de Peer Y."/>
            <person name="Deforce D."/>
            <person name="Van Nieuwerburgh F."/>
            <person name="Esteves A.C."/>
            <person name="Alves A."/>
        </authorList>
    </citation>
    <scope>NUCLEOTIDE SEQUENCE [LARGE SCALE GENOMIC DNA]</scope>
    <source>
        <strain evidence="1 2">LA-SOL3</strain>
    </source>
</reference>
<dbReference type="EMBL" id="VCHE01000101">
    <property type="protein sequence ID" value="KAB2571445.1"/>
    <property type="molecule type" value="Genomic_DNA"/>
</dbReference>
<dbReference type="AlphaFoldDB" id="A0A5N5D195"/>
<protein>
    <recommendedName>
        <fullName evidence="3">TPR domain protein</fullName>
    </recommendedName>
</protein>
<accession>A0A5N5D195</accession>
<evidence type="ECO:0008006" key="3">
    <source>
        <dbReference type="Google" id="ProtNLM"/>
    </source>
</evidence>
<organism evidence="1 2">
    <name type="scientific">Lasiodiplodia theobromae</name>
    <dbReference type="NCBI Taxonomy" id="45133"/>
    <lineage>
        <taxon>Eukaryota</taxon>
        <taxon>Fungi</taxon>
        <taxon>Dikarya</taxon>
        <taxon>Ascomycota</taxon>
        <taxon>Pezizomycotina</taxon>
        <taxon>Dothideomycetes</taxon>
        <taxon>Dothideomycetes incertae sedis</taxon>
        <taxon>Botryosphaeriales</taxon>
        <taxon>Botryosphaeriaceae</taxon>
        <taxon>Lasiodiplodia</taxon>
    </lineage>
</organism>
<dbReference type="Proteomes" id="UP000325902">
    <property type="component" value="Unassembled WGS sequence"/>
</dbReference>
<comment type="caution">
    <text evidence="1">The sequence shown here is derived from an EMBL/GenBank/DDBJ whole genome shotgun (WGS) entry which is preliminary data.</text>
</comment>
<dbReference type="InterPro" id="IPR011990">
    <property type="entry name" value="TPR-like_helical_dom_sf"/>
</dbReference>
<proteinExistence type="predicted"/>
<dbReference type="PANTHER" id="PTHR45588:SF1">
    <property type="entry name" value="WW DOMAIN-CONTAINING PROTEIN"/>
    <property type="match status" value="1"/>
</dbReference>
<dbReference type="PANTHER" id="PTHR45588">
    <property type="entry name" value="TPR DOMAIN-CONTAINING PROTEIN"/>
    <property type="match status" value="1"/>
</dbReference>
<gene>
    <name evidence="1" type="ORF">DBV05_g9878</name>
</gene>
<evidence type="ECO:0000313" key="2">
    <source>
        <dbReference type="Proteomes" id="UP000325902"/>
    </source>
</evidence>